<dbReference type="WBParaSite" id="ECPE_0001505901-mRNA-1">
    <property type="protein sequence ID" value="ECPE_0001505901-mRNA-1"/>
    <property type="gene ID" value="ECPE_0001505901"/>
</dbReference>
<dbReference type="AlphaFoldDB" id="A0A183B734"/>
<accession>A0A183B734</accession>
<evidence type="ECO:0000313" key="3">
    <source>
        <dbReference type="WBParaSite" id="ECPE_0001505901-mRNA-1"/>
    </source>
</evidence>
<protein>
    <submittedName>
        <fullName evidence="3">DNA-directed RNA polymerase</fullName>
    </submittedName>
</protein>
<reference evidence="1 2" key="2">
    <citation type="submission" date="2018-11" db="EMBL/GenBank/DDBJ databases">
        <authorList>
            <consortium name="Pathogen Informatics"/>
        </authorList>
    </citation>
    <scope>NUCLEOTIDE SEQUENCE [LARGE SCALE GENOMIC DNA]</scope>
    <source>
        <strain evidence="1 2">Egypt</strain>
    </source>
</reference>
<organism evidence="3">
    <name type="scientific">Echinostoma caproni</name>
    <dbReference type="NCBI Taxonomy" id="27848"/>
    <lineage>
        <taxon>Eukaryota</taxon>
        <taxon>Metazoa</taxon>
        <taxon>Spiralia</taxon>
        <taxon>Lophotrochozoa</taxon>
        <taxon>Platyhelminthes</taxon>
        <taxon>Trematoda</taxon>
        <taxon>Digenea</taxon>
        <taxon>Plagiorchiida</taxon>
        <taxon>Echinostomata</taxon>
        <taxon>Echinostomatoidea</taxon>
        <taxon>Echinostomatidae</taxon>
        <taxon>Echinostoma</taxon>
    </lineage>
</organism>
<reference evidence="3" key="1">
    <citation type="submission" date="2016-06" db="UniProtKB">
        <authorList>
            <consortium name="WormBaseParasite"/>
        </authorList>
    </citation>
    <scope>IDENTIFICATION</scope>
</reference>
<dbReference type="Proteomes" id="UP000272942">
    <property type="component" value="Unassembled WGS sequence"/>
</dbReference>
<evidence type="ECO:0000313" key="1">
    <source>
        <dbReference type="EMBL" id="VDP92291.1"/>
    </source>
</evidence>
<proteinExistence type="predicted"/>
<sequence>MTIPECKYAVDTEVVWAQIGAPEFMLEDPVAFLALLESRFHEARVTGQLSRYHKLLPTIQRVFITEQHVFLTKGNTSSAGVGSTLGVEAEHLLLDGIPVKSQLCALRLGGVSVGQQVRNEAPMLVGGIGLCTDRLQYN</sequence>
<gene>
    <name evidence="1" type="ORF">ECPE_LOCUS15019</name>
</gene>
<dbReference type="EMBL" id="UZAN01059239">
    <property type="protein sequence ID" value="VDP92291.1"/>
    <property type="molecule type" value="Genomic_DNA"/>
</dbReference>
<keyword evidence="2" id="KW-1185">Reference proteome</keyword>
<evidence type="ECO:0000313" key="2">
    <source>
        <dbReference type="Proteomes" id="UP000272942"/>
    </source>
</evidence>
<name>A0A183B734_9TREM</name>